<dbReference type="PROSITE" id="PS00237">
    <property type="entry name" value="G_PROTEIN_RECEP_F1_1"/>
    <property type="match status" value="1"/>
</dbReference>
<feature type="transmembrane region" description="Helical" evidence="9">
    <location>
        <begin position="63"/>
        <end position="83"/>
    </location>
</feature>
<dbReference type="InterPro" id="IPR050125">
    <property type="entry name" value="GPCR_opsins"/>
</dbReference>
<comment type="subcellular location">
    <subcellularLocation>
        <location evidence="1">Membrane</location>
        <topology evidence="1">Multi-pass membrane protein</topology>
    </subcellularLocation>
</comment>
<sequence length="337" mass="38315">MDNVNASVVQNGVGAPWFHRTDIDVLKSCFIVVCFFLIIWGPVGLGGFVIIVGEHIPHEVLKLSVYLLLSSSVVDPIIYAIMITTKMSQTTSQDRVTRSRAEISLEVTFAILVCLTSVIGNVLVVYVVNKYSEMQTITNILIHNLALTDIIMATLNMPFWITSLYSGKWNLSHEWCEVSASAQLTMVLSSLFIMDLIALNRYLKVVKRSLYIKFFPSKRVAWLYCGLVWLVSVLFATPPLYGWGKMKFDSDFFVCTFNWKQGHVSFVIVLLGFFYVTMFATFYTYWKIYQTVKESTDNVHANVVQNGVGAPKFHRTDIHVLKSSLTVVCFFFNYMDS</sequence>
<feature type="transmembrane region" description="Helical" evidence="9">
    <location>
        <begin position="30"/>
        <end position="51"/>
    </location>
</feature>
<name>A0AAU9X1P3_9CNID</name>
<comment type="similarity">
    <text evidence="8">Belongs to the G-protein coupled receptor 1 family.</text>
</comment>
<organism evidence="11 12">
    <name type="scientific">Pocillopora meandrina</name>
    <dbReference type="NCBI Taxonomy" id="46732"/>
    <lineage>
        <taxon>Eukaryota</taxon>
        <taxon>Metazoa</taxon>
        <taxon>Cnidaria</taxon>
        <taxon>Anthozoa</taxon>
        <taxon>Hexacorallia</taxon>
        <taxon>Scleractinia</taxon>
        <taxon>Astrocoeniina</taxon>
        <taxon>Pocilloporidae</taxon>
        <taxon>Pocillopora</taxon>
    </lineage>
</organism>
<evidence type="ECO:0000256" key="6">
    <source>
        <dbReference type="ARBA" id="ARBA00023170"/>
    </source>
</evidence>
<evidence type="ECO:0000256" key="5">
    <source>
        <dbReference type="ARBA" id="ARBA00023136"/>
    </source>
</evidence>
<keyword evidence="3 9" id="KW-1133">Transmembrane helix</keyword>
<evidence type="ECO:0000313" key="11">
    <source>
        <dbReference type="EMBL" id="CAH3132773.1"/>
    </source>
</evidence>
<evidence type="ECO:0000256" key="7">
    <source>
        <dbReference type="ARBA" id="ARBA00023224"/>
    </source>
</evidence>
<feature type="domain" description="G-protein coupled receptors family 1 profile" evidence="10">
    <location>
        <begin position="1"/>
        <end position="79"/>
    </location>
</feature>
<feature type="transmembrane region" description="Helical" evidence="9">
    <location>
        <begin position="103"/>
        <end position="128"/>
    </location>
</feature>
<evidence type="ECO:0000256" key="8">
    <source>
        <dbReference type="RuleBase" id="RU000688"/>
    </source>
</evidence>
<keyword evidence="4 8" id="KW-0297">G-protein coupled receptor</keyword>
<evidence type="ECO:0000256" key="4">
    <source>
        <dbReference type="ARBA" id="ARBA00023040"/>
    </source>
</evidence>
<evidence type="ECO:0000256" key="1">
    <source>
        <dbReference type="ARBA" id="ARBA00004141"/>
    </source>
</evidence>
<dbReference type="InterPro" id="IPR000276">
    <property type="entry name" value="GPCR_Rhodpsn"/>
</dbReference>
<keyword evidence="7 8" id="KW-0807">Transducer</keyword>
<feature type="domain" description="G-protein coupled receptors family 1 profile" evidence="10">
    <location>
        <begin position="120"/>
        <end position="337"/>
    </location>
</feature>
<dbReference type="CDD" id="cd00637">
    <property type="entry name" value="7tm_classA_rhodopsin-like"/>
    <property type="match status" value="1"/>
</dbReference>
<gene>
    <name evidence="11" type="ORF">PMEA_00015185</name>
</gene>
<feature type="transmembrane region" description="Helical" evidence="9">
    <location>
        <begin position="263"/>
        <end position="286"/>
    </location>
</feature>
<evidence type="ECO:0000256" key="2">
    <source>
        <dbReference type="ARBA" id="ARBA00022692"/>
    </source>
</evidence>
<feature type="transmembrane region" description="Helical" evidence="9">
    <location>
        <begin position="140"/>
        <end position="161"/>
    </location>
</feature>
<dbReference type="InterPro" id="IPR017452">
    <property type="entry name" value="GPCR_Rhodpsn_7TM"/>
</dbReference>
<keyword evidence="6 8" id="KW-0675">Receptor</keyword>
<keyword evidence="12" id="KW-1185">Reference proteome</keyword>
<dbReference type="PANTHER" id="PTHR24240">
    <property type="entry name" value="OPSIN"/>
    <property type="match status" value="1"/>
</dbReference>
<evidence type="ECO:0000259" key="10">
    <source>
        <dbReference type="PROSITE" id="PS50262"/>
    </source>
</evidence>
<feature type="transmembrane region" description="Helical" evidence="9">
    <location>
        <begin position="181"/>
        <end position="199"/>
    </location>
</feature>
<dbReference type="PRINTS" id="PR00237">
    <property type="entry name" value="GPCRRHODOPSN"/>
</dbReference>
<dbReference type="SUPFAM" id="SSF81321">
    <property type="entry name" value="Family A G protein-coupled receptor-like"/>
    <property type="match status" value="2"/>
</dbReference>
<dbReference type="Gene3D" id="1.20.1070.10">
    <property type="entry name" value="Rhodopsin 7-helix transmembrane proteins"/>
    <property type="match status" value="2"/>
</dbReference>
<evidence type="ECO:0000256" key="3">
    <source>
        <dbReference type="ARBA" id="ARBA00022989"/>
    </source>
</evidence>
<dbReference type="Pfam" id="PF00001">
    <property type="entry name" value="7tm_1"/>
    <property type="match status" value="1"/>
</dbReference>
<protein>
    <recommendedName>
        <fullName evidence="10">G-protein coupled receptors family 1 profile domain-containing protein</fullName>
    </recommendedName>
</protein>
<dbReference type="PROSITE" id="PS50262">
    <property type="entry name" value="G_PROTEIN_RECEP_F1_2"/>
    <property type="match status" value="2"/>
</dbReference>
<dbReference type="EMBL" id="CALNXJ010000027">
    <property type="protein sequence ID" value="CAH3132773.1"/>
    <property type="molecule type" value="Genomic_DNA"/>
</dbReference>
<dbReference type="AlphaFoldDB" id="A0AAU9X1P3"/>
<keyword evidence="5 9" id="KW-0472">Membrane</keyword>
<feature type="transmembrane region" description="Helical" evidence="9">
    <location>
        <begin position="220"/>
        <end position="243"/>
    </location>
</feature>
<evidence type="ECO:0000256" key="9">
    <source>
        <dbReference type="SAM" id="Phobius"/>
    </source>
</evidence>
<dbReference type="Proteomes" id="UP001159428">
    <property type="component" value="Unassembled WGS sequence"/>
</dbReference>
<dbReference type="GO" id="GO:0004930">
    <property type="term" value="F:G protein-coupled receptor activity"/>
    <property type="evidence" value="ECO:0007669"/>
    <property type="project" value="UniProtKB-KW"/>
</dbReference>
<dbReference type="GO" id="GO:0016020">
    <property type="term" value="C:membrane"/>
    <property type="evidence" value="ECO:0007669"/>
    <property type="project" value="UniProtKB-SubCell"/>
</dbReference>
<keyword evidence="2 8" id="KW-0812">Transmembrane</keyword>
<proteinExistence type="inferred from homology"/>
<comment type="caution">
    <text evidence="11">The sequence shown here is derived from an EMBL/GenBank/DDBJ whole genome shotgun (WGS) entry which is preliminary data.</text>
</comment>
<evidence type="ECO:0000313" key="12">
    <source>
        <dbReference type="Proteomes" id="UP001159428"/>
    </source>
</evidence>
<reference evidence="11 12" key="1">
    <citation type="submission" date="2022-05" db="EMBL/GenBank/DDBJ databases">
        <authorList>
            <consortium name="Genoscope - CEA"/>
            <person name="William W."/>
        </authorList>
    </citation>
    <scope>NUCLEOTIDE SEQUENCE [LARGE SCALE GENOMIC DNA]</scope>
</reference>
<accession>A0AAU9X1P3</accession>